<keyword evidence="2" id="KW-1185">Reference proteome</keyword>
<accession>A0AAV7VP61</accession>
<evidence type="ECO:0000313" key="1">
    <source>
        <dbReference type="EMBL" id="KAJ1203464.1"/>
    </source>
</evidence>
<dbReference type="EMBL" id="JANPWB010000003">
    <property type="protein sequence ID" value="KAJ1203464.1"/>
    <property type="molecule type" value="Genomic_DNA"/>
</dbReference>
<gene>
    <name evidence="1" type="ORF">NDU88_007250</name>
</gene>
<reference evidence="1" key="1">
    <citation type="journal article" date="2022" name="bioRxiv">
        <title>Sequencing and chromosome-scale assembly of the giantPleurodeles waltlgenome.</title>
        <authorList>
            <person name="Brown T."/>
            <person name="Elewa A."/>
            <person name="Iarovenko S."/>
            <person name="Subramanian E."/>
            <person name="Araus A.J."/>
            <person name="Petzold A."/>
            <person name="Susuki M."/>
            <person name="Suzuki K.-i.T."/>
            <person name="Hayashi T."/>
            <person name="Toyoda A."/>
            <person name="Oliveira C."/>
            <person name="Osipova E."/>
            <person name="Leigh N.D."/>
            <person name="Simon A."/>
            <person name="Yun M.H."/>
        </authorList>
    </citation>
    <scope>NUCLEOTIDE SEQUENCE</scope>
    <source>
        <strain evidence="1">20211129_DDA</strain>
        <tissue evidence="1">Liver</tissue>
    </source>
</reference>
<evidence type="ECO:0000313" key="2">
    <source>
        <dbReference type="Proteomes" id="UP001066276"/>
    </source>
</evidence>
<comment type="caution">
    <text evidence="1">The sequence shown here is derived from an EMBL/GenBank/DDBJ whole genome shotgun (WGS) entry which is preliminary data.</text>
</comment>
<dbReference type="Proteomes" id="UP001066276">
    <property type="component" value="Chromosome 2_1"/>
</dbReference>
<organism evidence="1 2">
    <name type="scientific">Pleurodeles waltl</name>
    <name type="common">Iberian ribbed newt</name>
    <dbReference type="NCBI Taxonomy" id="8319"/>
    <lineage>
        <taxon>Eukaryota</taxon>
        <taxon>Metazoa</taxon>
        <taxon>Chordata</taxon>
        <taxon>Craniata</taxon>
        <taxon>Vertebrata</taxon>
        <taxon>Euteleostomi</taxon>
        <taxon>Amphibia</taxon>
        <taxon>Batrachia</taxon>
        <taxon>Caudata</taxon>
        <taxon>Salamandroidea</taxon>
        <taxon>Salamandridae</taxon>
        <taxon>Pleurodelinae</taxon>
        <taxon>Pleurodeles</taxon>
    </lineage>
</organism>
<sequence length="80" mass="8599">MTTDTLPGLGSLHDAPCTPTALSLRFGAHGGIFLDGNRHGVTAPNELDKELKKSHCKHETEKYQFVDASIIKKGIKIAGI</sequence>
<protein>
    <submittedName>
        <fullName evidence="1">Uncharacterized protein</fullName>
    </submittedName>
</protein>
<proteinExistence type="predicted"/>
<name>A0AAV7VP61_PLEWA</name>
<dbReference type="AlphaFoldDB" id="A0AAV7VP61"/>